<dbReference type="GO" id="GO:0008360">
    <property type="term" value="P:regulation of cell shape"/>
    <property type="evidence" value="ECO:0007669"/>
    <property type="project" value="UniProtKB-KW"/>
</dbReference>
<dbReference type="InterPro" id="IPR050644">
    <property type="entry name" value="PG_Glycine_Bridge_Synth"/>
</dbReference>
<dbReference type="InterPro" id="IPR016181">
    <property type="entry name" value="Acyl_CoA_acyltransferase"/>
</dbReference>
<evidence type="ECO:0000256" key="6">
    <source>
        <dbReference type="ARBA" id="ARBA00023316"/>
    </source>
</evidence>
<sequence length="349" mass="39920">MTQATLSLSQTWSPALAQEASETFYLMPEWLELISRLYGYKLLPLGLRNEAGQLCGFLPLCLVQNRPGSRRLVAFPFSDYCPFLADSAEHAQALLEQALALTADQRADCLELRCGPNGLLQADSRFVTSDLYVRWLLPLAREAQMMWSQLRKPVQRQVRKAAQLGVQVRLAERREEMLRYYQLHLRTRCKKHGLPAQPRRFFLELWETFARSGRLRLWLAEYEGQPIAGMIFLAAGGTLRYAYGASHEGYLQLAPNNLLMWQAIEQACNEGFRVLDLGRTACANQGLMEFKRRWGAEKVPLPYYYYPRQAGPVSTSEESRVYRLVTSCWRVLPLQVSGPLGGLLYRYLG</sequence>
<evidence type="ECO:0000256" key="1">
    <source>
        <dbReference type="ARBA" id="ARBA00009943"/>
    </source>
</evidence>
<evidence type="ECO:0000256" key="5">
    <source>
        <dbReference type="ARBA" id="ARBA00023315"/>
    </source>
</evidence>
<feature type="domain" description="BioF2-like acetyltransferase" evidence="7">
    <location>
        <begin position="149"/>
        <end position="292"/>
    </location>
</feature>
<evidence type="ECO:0000313" key="9">
    <source>
        <dbReference type="Proteomes" id="UP000248706"/>
    </source>
</evidence>
<dbReference type="GO" id="GO:0016755">
    <property type="term" value="F:aminoacyltransferase activity"/>
    <property type="evidence" value="ECO:0007669"/>
    <property type="project" value="InterPro"/>
</dbReference>
<accession>A0A328VB98</accession>
<dbReference type="GO" id="GO:0009252">
    <property type="term" value="P:peptidoglycan biosynthetic process"/>
    <property type="evidence" value="ECO:0007669"/>
    <property type="project" value="UniProtKB-KW"/>
</dbReference>
<gene>
    <name evidence="8" type="ORF">A4R35_05370</name>
</gene>
<keyword evidence="3" id="KW-0133">Cell shape</keyword>
<evidence type="ECO:0000259" key="7">
    <source>
        <dbReference type="Pfam" id="PF13480"/>
    </source>
</evidence>
<dbReference type="Pfam" id="PF13480">
    <property type="entry name" value="Acetyltransf_6"/>
    <property type="match status" value="1"/>
</dbReference>
<proteinExistence type="inferred from homology"/>
<dbReference type="InterPro" id="IPR038740">
    <property type="entry name" value="BioF2-like_GNAT_dom"/>
</dbReference>
<evidence type="ECO:0000256" key="2">
    <source>
        <dbReference type="ARBA" id="ARBA00022679"/>
    </source>
</evidence>
<protein>
    <recommendedName>
        <fullName evidence="7">BioF2-like acetyltransferase domain-containing protein</fullName>
    </recommendedName>
</protein>
<dbReference type="AlphaFoldDB" id="A0A328VB98"/>
<dbReference type="PANTHER" id="PTHR36174:SF1">
    <property type="entry name" value="LIPID II:GLYCINE GLYCYLTRANSFERASE"/>
    <property type="match status" value="1"/>
</dbReference>
<keyword evidence="2" id="KW-0808">Transferase</keyword>
<dbReference type="EMBL" id="MCIF01000002">
    <property type="protein sequence ID" value="RAQ94956.1"/>
    <property type="molecule type" value="Genomic_DNA"/>
</dbReference>
<keyword evidence="4" id="KW-0573">Peptidoglycan synthesis</keyword>
<evidence type="ECO:0000256" key="4">
    <source>
        <dbReference type="ARBA" id="ARBA00022984"/>
    </source>
</evidence>
<organism evidence="8 9">
    <name type="scientific">Thermogemmatispora tikiterensis</name>
    <dbReference type="NCBI Taxonomy" id="1825093"/>
    <lineage>
        <taxon>Bacteria</taxon>
        <taxon>Bacillati</taxon>
        <taxon>Chloroflexota</taxon>
        <taxon>Ktedonobacteria</taxon>
        <taxon>Thermogemmatisporales</taxon>
        <taxon>Thermogemmatisporaceae</taxon>
        <taxon>Thermogemmatispora</taxon>
    </lineage>
</organism>
<dbReference type="Proteomes" id="UP000248706">
    <property type="component" value="Unassembled WGS sequence"/>
</dbReference>
<reference evidence="8 9" key="1">
    <citation type="submission" date="2016-08" db="EMBL/GenBank/DDBJ databases">
        <title>Analysis of Carbohydrate Active Enzymes in Thermogemmatispora T81 Reveals Carbohydrate Degradation Ability.</title>
        <authorList>
            <person name="Tomazini A."/>
            <person name="Lal S."/>
            <person name="Stott M."/>
            <person name="Henrissat B."/>
            <person name="Polikarpov I."/>
            <person name="Sparling R."/>
            <person name="Levin D.B."/>
        </authorList>
    </citation>
    <scope>NUCLEOTIDE SEQUENCE [LARGE SCALE GENOMIC DNA]</scope>
    <source>
        <strain evidence="8 9">T81</strain>
    </source>
</reference>
<comment type="caution">
    <text evidence="8">The sequence shown here is derived from an EMBL/GenBank/DDBJ whole genome shotgun (WGS) entry which is preliminary data.</text>
</comment>
<dbReference type="PROSITE" id="PS51191">
    <property type="entry name" value="FEMABX"/>
    <property type="match status" value="1"/>
</dbReference>
<dbReference type="InterPro" id="IPR003447">
    <property type="entry name" value="FEMABX"/>
</dbReference>
<evidence type="ECO:0000313" key="8">
    <source>
        <dbReference type="EMBL" id="RAQ94956.1"/>
    </source>
</evidence>
<dbReference type="GO" id="GO:0071555">
    <property type="term" value="P:cell wall organization"/>
    <property type="evidence" value="ECO:0007669"/>
    <property type="project" value="UniProtKB-KW"/>
</dbReference>
<comment type="similarity">
    <text evidence="1">Belongs to the FemABX family.</text>
</comment>
<dbReference type="Gene3D" id="3.40.630.30">
    <property type="match status" value="1"/>
</dbReference>
<keyword evidence="9" id="KW-1185">Reference proteome</keyword>
<name>A0A328VB98_9CHLR</name>
<keyword evidence="6" id="KW-0961">Cell wall biogenesis/degradation</keyword>
<evidence type="ECO:0000256" key="3">
    <source>
        <dbReference type="ARBA" id="ARBA00022960"/>
    </source>
</evidence>
<keyword evidence="5" id="KW-0012">Acyltransferase</keyword>
<dbReference type="SUPFAM" id="SSF55729">
    <property type="entry name" value="Acyl-CoA N-acyltransferases (Nat)"/>
    <property type="match status" value="1"/>
</dbReference>
<dbReference type="PANTHER" id="PTHR36174">
    <property type="entry name" value="LIPID II:GLYCINE GLYCYLTRANSFERASE"/>
    <property type="match status" value="1"/>
</dbReference>